<reference evidence="3" key="1">
    <citation type="journal article" date="2019" name="Sci. Rep.">
        <title>Draft genome of Tanacetum cinerariifolium, the natural source of mosquito coil.</title>
        <authorList>
            <person name="Yamashiro T."/>
            <person name="Shiraishi A."/>
            <person name="Satake H."/>
            <person name="Nakayama K."/>
        </authorList>
    </citation>
    <scope>NUCLEOTIDE SEQUENCE</scope>
</reference>
<feature type="domain" description="Reverse transcriptase Ty1/copia-type" evidence="2">
    <location>
        <begin position="285"/>
        <end position="401"/>
    </location>
</feature>
<organism evidence="3">
    <name type="scientific">Tanacetum cinerariifolium</name>
    <name type="common">Dalmatian daisy</name>
    <name type="synonym">Chrysanthemum cinerariifolium</name>
    <dbReference type="NCBI Taxonomy" id="118510"/>
    <lineage>
        <taxon>Eukaryota</taxon>
        <taxon>Viridiplantae</taxon>
        <taxon>Streptophyta</taxon>
        <taxon>Embryophyta</taxon>
        <taxon>Tracheophyta</taxon>
        <taxon>Spermatophyta</taxon>
        <taxon>Magnoliopsida</taxon>
        <taxon>eudicotyledons</taxon>
        <taxon>Gunneridae</taxon>
        <taxon>Pentapetalae</taxon>
        <taxon>asterids</taxon>
        <taxon>campanulids</taxon>
        <taxon>Asterales</taxon>
        <taxon>Asteraceae</taxon>
        <taxon>Asteroideae</taxon>
        <taxon>Anthemideae</taxon>
        <taxon>Anthemidinae</taxon>
        <taxon>Tanacetum</taxon>
    </lineage>
</organism>
<dbReference type="EMBL" id="BKCJ010341087">
    <property type="protein sequence ID" value="GEZ91255.1"/>
    <property type="molecule type" value="Genomic_DNA"/>
</dbReference>
<feature type="region of interest" description="Disordered" evidence="1">
    <location>
        <begin position="557"/>
        <end position="601"/>
    </location>
</feature>
<name>A0A699IW75_TANCI</name>
<proteinExistence type="predicted"/>
<evidence type="ECO:0000256" key="1">
    <source>
        <dbReference type="SAM" id="MobiDB-lite"/>
    </source>
</evidence>
<sequence>MDDCVFMSTPMVTERLDANLQGTPTDEMSYHRMIGGLMYLTASRPDIAFVTFVCARYQARHMVKHLKEDFGFELIAYSDDDHAGCKDNYKSTSGGLQFLGKKLVSWSSKKQDYTAMSTTEAEYVSLFACCTQVIWMRTQPLDYGYKYNKIPMYCDSKSAITISCNPVHRLRTKHINIQYHFIKEHVEKGTTKLYFVETKYRLADLFTKALPKERFGYLVHHIVESMNTQYKEDLDNFFGPMYEEYLEKKSSEVSINSTAQQVYNHEDSPLTSSIIIEEHEAPPIELVPRPDRKNIIAIKWLWKNKNDEEKIIIRNESHLIAKDYKQEEGIDFEESLAHIYRFEPVRMIVAFAAHTNITFFHMDVKTAFLNGPLKEEVYVIQPDGFVDLYFPSHVYRLKKALTVSNKLHEQGTPTDEMSYHRMIGGLMYLTASRPDIAFVTFVCACYQARHMVKHLKEDFGFELIAYSDDDHAGCKDNYKSTSGGLQFLGEKLVSWSSKKQDYTAISITEAEYVSLFACCTQVILMRTQPLDYGYKYNKIPMYCDSKSAITISCNPVQRLHPKSSHNDGSKPSSDNGKKVDEDPRKEKECKDQEKEDNVNSSTVNVAVTNEDNELPFDSNMPALEDVSTFNFSSDDEDDDTMADMNNLDTKIQVSPIPTTRIHKDHPVNQVIGDLQSAIQTRKMSKNMEEYGFVSTIQQRANHK</sequence>
<evidence type="ECO:0000259" key="2">
    <source>
        <dbReference type="Pfam" id="PF07727"/>
    </source>
</evidence>
<dbReference type="AlphaFoldDB" id="A0A699IW75"/>
<feature type="compositionally biased region" description="Basic and acidic residues" evidence="1">
    <location>
        <begin position="575"/>
        <end position="597"/>
    </location>
</feature>
<evidence type="ECO:0000313" key="3">
    <source>
        <dbReference type="EMBL" id="GEZ91255.1"/>
    </source>
</evidence>
<comment type="caution">
    <text evidence="3">The sequence shown here is derived from an EMBL/GenBank/DDBJ whole genome shotgun (WGS) entry which is preliminary data.</text>
</comment>
<dbReference type="PANTHER" id="PTHR11439:SF495">
    <property type="entry name" value="REVERSE TRANSCRIPTASE, RNA-DEPENDENT DNA POLYMERASE-RELATED"/>
    <property type="match status" value="1"/>
</dbReference>
<dbReference type="InterPro" id="IPR013103">
    <property type="entry name" value="RVT_2"/>
</dbReference>
<dbReference type="Pfam" id="PF07727">
    <property type="entry name" value="RVT_2"/>
    <property type="match status" value="1"/>
</dbReference>
<feature type="non-terminal residue" evidence="3">
    <location>
        <position position="703"/>
    </location>
</feature>
<dbReference type="PANTHER" id="PTHR11439">
    <property type="entry name" value="GAG-POL-RELATED RETROTRANSPOSON"/>
    <property type="match status" value="1"/>
</dbReference>
<accession>A0A699IW75</accession>
<dbReference type="CDD" id="cd09272">
    <property type="entry name" value="RNase_HI_RT_Ty1"/>
    <property type="match status" value="2"/>
</dbReference>
<protein>
    <recommendedName>
        <fullName evidence="2">Reverse transcriptase Ty1/copia-type domain-containing protein</fullName>
    </recommendedName>
</protein>
<gene>
    <name evidence="3" type="ORF">Tci_563228</name>
</gene>